<reference evidence="2" key="1">
    <citation type="submission" date="2022-01" db="EMBL/GenBank/DDBJ databases">
        <authorList>
            <person name="King R."/>
        </authorList>
    </citation>
    <scope>NUCLEOTIDE SEQUENCE</scope>
</reference>
<evidence type="ECO:0000313" key="2">
    <source>
        <dbReference type="EMBL" id="CAG9829918.1"/>
    </source>
</evidence>
<protein>
    <recommendedName>
        <fullName evidence="4">Peptidase aspartic putative domain-containing protein</fullName>
    </recommendedName>
</protein>
<gene>
    <name evidence="2" type="ORF">DIABBA_LOCUS3673</name>
</gene>
<sequence>MLLKEWLPNNATFTQLREFHTTVSNAYKSLLNLNLSHEKLLNLVFIHLISQKLDNATLRQLEFSQEHELEQSDVSQFMSAIENRVRHLEMLSITTDKSKASGNKDVRFSCHTHTDAKQNLASSRSTSFNKSCAYCKNKSHSIYVCKDFKSQNVASRREFVKQHSLCFNCLGNKHLIKECPSSKTCFHCNQRHNSLLHMEIRTSHYSAHSQPSRSLNGNCSSVPQNSNTHSSVDNHPSTSRSLPEVVDNVSHSTNAVTLSNVISTSPNNSIVLLSTVEVYLFDKSGKRIYVKALLDNASQLSLVTSDLVHQLGITTESQTIKINGVNSGTSTSTKVSHLQIYSAATDHKLNASCFVIPSITGYLPQVKINARQIHIPSSITLADSRYAVPSPVHLLIGADLYSDILLNNTVSLGPKLPMLQETLFGYIIFGRVPSSAISKGYHHSTYLNNLVTCHINNVSDTPLLSDEVLHGLVEKFWESDQLPQIQDSVDTDHPAETQFLKTVQILPSGRYKVSLNLNRPLGDIKLSGSLPAAKARFLQLERKLHSDPQLFHSYRKIIQDYLANDQIKRVPLKPLSIDNRECLEIKKKYGRQNYIIKQGK</sequence>
<dbReference type="EMBL" id="OU898277">
    <property type="protein sequence ID" value="CAG9829918.1"/>
    <property type="molecule type" value="Genomic_DNA"/>
</dbReference>
<dbReference type="PANTHER" id="PTHR47331:SF5">
    <property type="entry name" value="RIBONUCLEASE H"/>
    <property type="match status" value="1"/>
</dbReference>
<keyword evidence="3" id="KW-1185">Reference proteome</keyword>
<feature type="region of interest" description="Disordered" evidence="1">
    <location>
        <begin position="206"/>
        <end position="243"/>
    </location>
</feature>
<evidence type="ECO:0000256" key="1">
    <source>
        <dbReference type="SAM" id="MobiDB-lite"/>
    </source>
</evidence>
<evidence type="ECO:0008006" key="4">
    <source>
        <dbReference type="Google" id="ProtNLM"/>
    </source>
</evidence>
<organism evidence="2 3">
    <name type="scientific">Diabrotica balteata</name>
    <name type="common">Banded cucumber beetle</name>
    <dbReference type="NCBI Taxonomy" id="107213"/>
    <lineage>
        <taxon>Eukaryota</taxon>
        <taxon>Metazoa</taxon>
        <taxon>Ecdysozoa</taxon>
        <taxon>Arthropoda</taxon>
        <taxon>Hexapoda</taxon>
        <taxon>Insecta</taxon>
        <taxon>Pterygota</taxon>
        <taxon>Neoptera</taxon>
        <taxon>Endopterygota</taxon>
        <taxon>Coleoptera</taxon>
        <taxon>Polyphaga</taxon>
        <taxon>Cucujiformia</taxon>
        <taxon>Chrysomeloidea</taxon>
        <taxon>Chrysomelidae</taxon>
        <taxon>Galerucinae</taxon>
        <taxon>Diabroticina</taxon>
        <taxon>Diabroticites</taxon>
        <taxon>Diabrotica</taxon>
    </lineage>
</organism>
<evidence type="ECO:0000313" key="3">
    <source>
        <dbReference type="Proteomes" id="UP001153709"/>
    </source>
</evidence>
<dbReference type="Proteomes" id="UP001153709">
    <property type="component" value="Chromosome 2"/>
</dbReference>
<accession>A0A9N9SSJ7</accession>
<dbReference type="AlphaFoldDB" id="A0A9N9SSJ7"/>
<dbReference type="OrthoDB" id="7444419at2759"/>
<proteinExistence type="predicted"/>
<name>A0A9N9SSJ7_DIABA</name>
<feature type="compositionally biased region" description="Polar residues" evidence="1">
    <location>
        <begin position="206"/>
        <end position="241"/>
    </location>
</feature>
<dbReference type="PANTHER" id="PTHR47331">
    <property type="entry name" value="PHD-TYPE DOMAIN-CONTAINING PROTEIN"/>
    <property type="match status" value="1"/>
</dbReference>